<accession>A0AAN5LEU1</accession>
<dbReference type="EMBL" id="DACSEO010000174">
    <property type="protein sequence ID" value="HAT1685297.1"/>
    <property type="molecule type" value="Genomic_DNA"/>
</dbReference>
<reference evidence="2" key="2">
    <citation type="submission" date="2020-11" db="EMBL/GenBank/DDBJ databases">
        <authorList>
            <consortium name="NCBI Pathogen Detection Project"/>
        </authorList>
    </citation>
    <scope>NUCLEOTIDE SEQUENCE</scope>
    <source>
        <strain evidence="2">R404</strain>
    </source>
</reference>
<dbReference type="InterPro" id="IPR005677">
    <property type="entry name" value="Fum_hydII"/>
</dbReference>
<sequence length="155" mass="17340">MKIHTSNGLSDKKCMEIQIPVHRSSGIAVFFIRFLRSSLQPQDESCADCKSADKVQEGLAETAIRYGMTVNKHCESGIEPNCERIYQLLNESLMLVTVLHPHTGYNKAAEIARKAHKEGLTLKASVLPASGYLTETEFSHWVHPERMTGNMKPAR</sequence>
<organism evidence="2 3">
    <name type="scientific">Klebsiella oxytoca</name>
    <dbReference type="NCBI Taxonomy" id="571"/>
    <lineage>
        <taxon>Bacteria</taxon>
        <taxon>Pseudomonadati</taxon>
        <taxon>Pseudomonadota</taxon>
        <taxon>Gammaproteobacteria</taxon>
        <taxon>Enterobacterales</taxon>
        <taxon>Enterobacteriaceae</taxon>
        <taxon>Klebsiella/Raoultella group</taxon>
        <taxon>Klebsiella</taxon>
    </lineage>
</organism>
<evidence type="ECO:0000313" key="3">
    <source>
        <dbReference type="Proteomes" id="UP000856143"/>
    </source>
</evidence>
<dbReference type="GO" id="GO:0006106">
    <property type="term" value="P:fumarate metabolic process"/>
    <property type="evidence" value="ECO:0007669"/>
    <property type="project" value="InterPro"/>
</dbReference>
<dbReference type="InterPro" id="IPR008948">
    <property type="entry name" value="L-Aspartase-like"/>
</dbReference>
<name>A0AAN5LEU1_KLEOX</name>
<feature type="domain" description="Fumarase C C-terminal" evidence="1">
    <location>
        <begin position="95"/>
        <end position="149"/>
    </location>
</feature>
<dbReference type="PANTHER" id="PTHR11444:SF1">
    <property type="entry name" value="FUMARATE HYDRATASE, MITOCHONDRIAL"/>
    <property type="match status" value="1"/>
</dbReference>
<dbReference type="PANTHER" id="PTHR11444">
    <property type="entry name" value="ASPARTATEAMMONIA/ARGININOSUCCINATE/ADENYLOSUCCINATE LYASE"/>
    <property type="match status" value="1"/>
</dbReference>
<dbReference type="GO" id="GO:0006108">
    <property type="term" value="P:malate metabolic process"/>
    <property type="evidence" value="ECO:0007669"/>
    <property type="project" value="TreeGrafter"/>
</dbReference>
<proteinExistence type="predicted"/>
<reference evidence="2" key="1">
    <citation type="journal article" date="2018" name="Genome Biol.">
        <title>SKESA: strategic k-mer extension for scrupulous assemblies.</title>
        <authorList>
            <person name="Souvorov A."/>
            <person name="Agarwala R."/>
            <person name="Lipman D.J."/>
        </authorList>
    </citation>
    <scope>NUCLEOTIDE SEQUENCE</scope>
    <source>
        <strain evidence="2">R404</strain>
    </source>
</reference>
<dbReference type="GO" id="GO:0004333">
    <property type="term" value="F:fumarate hydratase activity"/>
    <property type="evidence" value="ECO:0007669"/>
    <property type="project" value="InterPro"/>
</dbReference>
<evidence type="ECO:0000259" key="1">
    <source>
        <dbReference type="Pfam" id="PF10415"/>
    </source>
</evidence>
<gene>
    <name evidence="2" type="ORF">I8Y21_006146</name>
</gene>
<dbReference type="FunFam" id="1.10.40.30:FF:000002">
    <property type="entry name" value="Fumarate hydratase class II"/>
    <property type="match status" value="1"/>
</dbReference>
<dbReference type="Proteomes" id="UP000856143">
    <property type="component" value="Unassembled WGS sequence"/>
</dbReference>
<dbReference type="Gene3D" id="1.10.40.30">
    <property type="entry name" value="Fumarase/aspartase (C-terminal domain)"/>
    <property type="match status" value="1"/>
</dbReference>
<protein>
    <recommendedName>
        <fullName evidence="1">Fumarase C C-terminal domain-containing protein</fullName>
    </recommendedName>
</protein>
<dbReference type="AlphaFoldDB" id="A0AAN5LEU1"/>
<dbReference type="SUPFAM" id="SSF48557">
    <property type="entry name" value="L-aspartase-like"/>
    <property type="match status" value="1"/>
</dbReference>
<dbReference type="InterPro" id="IPR018951">
    <property type="entry name" value="Fumarase_C_C"/>
</dbReference>
<dbReference type="Pfam" id="PF10415">
    <property type="entry name" value="FumaraseC_C"/>
    <property type="match status" value="1"/>
</dbReference>
<evidence type="ECO:0000313" key="2">
    <source>
        <dbReference type="EMBL" id="HAT1685297.1"/>
    </source>
</evidence>
<dbReference type="GO" id="GO:0006099">
    <property type="term" value="P:tricarboxylic acid cycle"/>
    <property type="evidence" value="ECO:0007669"/>
    <property type="project" value="InterPro"/>
</dbReference>
<comment type="caution">
    <text evidence="2">The sequence shown here is derived from an EMBL/GenBank/DDBJ whole genome shotgun (WGS) entry which is preliminary data.</text>
</comment>